<dbReference type="FunFam" id="2.40.30.10:FF:000015">
    <property type="entry name" value="Translation factor GUF1, mitochondrial"/>
    <property type="match status" value="1"/>
</dbReference>
<dbReference type="Pfam" id="PF06421">
    <property type="entry name" value="LepA_C"/>
    <property type="match status" value="1"/>
</dbReference>
<dbReference type="FunFam" id="3.30.70.2570:FF:000001">
    <property type="entry name" value="Translation factor GUF1, mitochondrial"/>
    <property type="match status" value="1"/>
</dbReference>
<dbReference type="InterPro" id="IPR000795">
    <property type="entry name" value="T_Tr_GTP-bd_dom"/>
</dbReference>
<evidence type="ECO:0000256" key="6">
    <source>
        <dbReference type="ARBA" id="ARBA00023134"/>
    </source>
</evidence>
<proteinExistence type="inferred from homology"/>
<dbReference type="InterPro" id="IPR013842">
    <property type="entry name" value="LepA_CTD"/>
</dbReference>
<dbReference type="GO" id="GO:0005759">
    <property type="term" value="C:mitochondrial matrix"/>
    <property type="evidence" value="ECO:0007669"/>
    <property type="project" value="UniProtKB-UniRule"/>
</dbReference>
<dbReference type="SUPFAM" id="SSF50447">
    <property type="entry name" value="Translation proteins"/>
    <property type="match status" value="1"/>
</dbReference>
<keyword evidence="3 8" id="KW-0999">Mitochondrion inner membrane</keyword>
<evidence type="ECO:0000313" key="11">
    <source>
        <dbReference type="Proteomes" id="UP000014500"/>
    </source>
</evidence>
<dbReference type="EMBL" id="JH431825">
    <property type="status" value="NOT_ANNOTATED_CDS"/>
    <property type="molecule type" value="Genomic_DNA"/>
</dbReference>
<dbReference type="EnsemblMetazoa" id="SMAR008113-RA">
    <property type="protein sequence ID" value="SMAR008113-PA"/>
    <property type="gene ID" value="SMAR008113"/>
</dbReference>
<dbReference type="STRING" id="126957.T1J3E8"/>
<dbReference type="Gene3D" id="2.40.30.10">
    <property type="entry name" value="Translation factors"/>
    <property type="match status" value="1"/>
</dbReference>
<comment type="catalytic activity">
    <reaction evidence="8">
        <text>GTP + H2O = GDP + phosphate + H(+)</text>
        <dbReference type="Rhea" id="RHEA:19669"/>
        <dbReference type="ChEBI" id="CHEBI:15377"/>
        <dbReference type="ChEBI" id="CHEBI:15378"/>
        <dbReference type="ChEBI" id="CHEBI:37565"/>
        <dbReference type="ChEBI" id="CHEBI:43474"/>
        <dbReference type="ChEBI" id="CHEBI:58189"/>
        <dbReference type="EC" id="3.6.5.n1"/>
    </reaction>
</comment>
<organism evidence="10 11">
    <name type="scientific">Strigamia maritima</name>
    <name type="common">European centipede</name>
    <name type="synonym">Geophilus maritimus</name>
    <dbReference type="NCBI Taxonomy" id="126957"/>
    <lineage>
        <taxon>Eukaryota</taxon>
        <taxon>Metazoa</taxon>
        <taxon>Ecdysozoa</taxon>
        <taxon>Arthropoda</taxon>
        <taxon>Myriapoda</taxon>
        <taxon>Chilopoda</taxon>
        <taxon>Pleurostigmophora</taxon>
        <taxon>Geophilomorpha</taxon>
        <taxon>Linotaeniidae</taxon>
        <taxon>Strigamia</taxon>
    </lineage>
</organism>
<dbReference type="GO" id="GO:0006412">
    <property type="term" value="P:translation"/>
    <property type="evidence" value="ECO:0007669"/>
    <property type="project" value="UniProtKB-KW"/>
</dbReference>
<keyword evidence="5 8" id="KW-0496">Mitochondrion</keyword>
<dbReference type="EC" id="3.6.5.n1" evidence="8"/>
<dbReference type="CDD" id="cd01890">
    <property type="entry name" value="LepA"/>
    <property type="match status" value="1"/>
</dbReference>
<evidence type="ECO:0000256" key="7">
    <source>
        <dbReference type="ARBA" id="ARBA00023136"/>
    </source>
</evidence>
<keyword evidence="11" id="KW-1185">Reference proteome</keyword>
<dbReference type="GO" id="GO:0003924">
    <property type="term" value="F:GTPase activity"/>
    <property type="evidence" value="ECO:0007669"/>
    <property type="project" value="UniProtKB-UniRule"/>
</dbReference>
<feature type="binding site" evidence="8">
    <location>
        <begin position="141"/>
        <end position="144"/>
    </location>
    <ligand>
        <name>GTP</name>
        <dbReference type="ChEBI" id="CHEBI:37565"/>
    </ligand>
</feature>
<evidence type="ECO:0000313" key="10">
    <source>
        <dbReference type="EnsemblMetazoa" id="SMAR008113-PA"/>
    </source>
</evidence>
<dbReference type="GO" id="GO:0005743">
    <property type="term" value="C:mitochondrial inner membrane"/>
    <property type="evidence" value="ECO:0007669"/>
    <property type="project" value="UniProtKB-SubCell"/>
</dbReference>
<dbReference type="InterPro" id="IPR038363">
    <property type="entry name" value="LepA_C_sf"/>
</dbReference>
<evidence type="ECO:0000256" key="1">
    <source>
        <dbReference type="ARBA" id="ARBA00005454"/>
    </source>
</evidence>
<accession>T1J3E8</accession>
<dbReference type="Pfam" id="PF00009">
    <property type="entry name" value="GTP_EFTU"/>
    <property type="match status" value="1"/>
</dbReference>
<dbReference type="NCBIfam" id="TIGR01393">
    <property type="entry name" value="lepA"/>
    <property type="match status" value="1"/>
</dbReference>
<dbReference type="PROSITE" id="PS51722">
    <property type="entry name" value="G_TR_2"/>
    <property type="match status" value="1"/>
</dbReference>
<dbReference type="eggNOG" id="KOG0462">
    <property type="taxonomic scope" value="Eukaryota"/>
</dbReference>
<reference evidence="11" key="1">
    <citation type="submission" date="2011-05" db="EMBL/GenBank/DDBJ databases">
        <authorList>
            <person name="Richards S.R."/>
            <person name="Qu J."/>
            <person name="Jiang H."/>
            <person name="Jhangiani S.N."/>
            <person name="Agravi P."/>
            <person name="Goodspeed R."/>
            <person name="Gross S."/>
            <person name="Mandapat C."/>
            <person name="Jackson L."/>
            <person name="Mathew T."/>
            <person name="Pu L."/>
            <person name="Thornton R."/>
            <person name="Saada N."/>
            <person name="Wilczek-Boney K.B."/>
            <person name="Lee S."/>
            <person name="Kovar C."/>
            <person name="Wu Y."/>
            <person name="Scherer S.E."/>
            <person name="Worley K.C."/>
            <person name="Muzny D.M."/>
            <person name="Gibbs R."/>
        </authorList>
    </citation>
    <scope>NUCLEOTIDE SEQUENCE</scope>
    <source>
        <strain evidence="11">Brora</strain>
    </source>
</reference>
<comment type="function">
    <text evidence="8">Promotes mitochondrial protein synthesis. May act as a fidelity factor of the translation reaction, by catalyzing a one-codon backward translocation of tRNAs on improperly translocated ribosomes. Binds to mitochondrial ribosomes in a GTP-dependent manner.</text>
</comment>
<dbReference type="SUPFAM" id="SSF54980">
    <property type="entry name" value="EF-G C-terminal domain-like"/>
    <property type="match status" value="2"/>
</dbReference>
<dbReference type="InterPro" id="IPR027417">
    <property type="entry name" value="P-loop_NTPase"/>
</dbReference>
<dbReference type="Proteomes" id="UP000014500">
    <property type="component" value="Unassembled WGS sequence"/>
</dbReference>
<evidence type="ECO:0000256" key="5">
    <source>
        <dbReference type="ARBA" id="ARBA00023128"/>
    </source>
</evidence>
<dbReference type="InterPro" id="IPR000640">
    <property type="entry name" value="EFG_V-like"/>
</dbReference>
<dbReference type="Gene3D" id="3.30.70.2570">
    <property type="entry name" value="Elongation factor 4, C-terminal domain"/>
    <property type="match status" value="1"/>
</dbReference>
<protein>
    <recommendedName>
        <fullName evidence="8">Translation factor GUF1 homolog, mitochondrial</fullName>
        <ecNumber evidence="8">3.6.5.n1</ecNumber>
    </recommendedName>
    <alternativeName>
        <fullName evidence="8">Elongation factor 4 homolog</fullName>
        <shortName evidence="8">EF-4</shortName>
    </alternativeName>
    <alternativeName>
        <fullName evidence="8">GTPase GUF1 homolog</fullName>
    </alternativeName>
    <alternativeName>
        <fullName evidence="8">Ribosomal back-translocase</fullName>
    </alternativeName>
</protein>
<evidence type="ECO:0000256" key="4">
    <source>
        <dbReference type="ARBA" id="ARBA00022801"/>
    </source>
</evidence>
<keyword evidence="2 8" id="KW-0547">Nucleotide-binding</keyword>
<keyword evidence="8" id="KW-0648">Protein biosynthesis</keyword>
<dbReference type="AlphaFoldDB" id="T1J3E8"/>
<comment type="subcellular location">
    <subcellularLocation>
        <location evidence="8">Mitochondrion inner membrane</location>
        <topology evidence="8">Peripheral membrane protein</topology>
        <orientation evidence="8">Matrix side</orientation>
    </subcellularLocation>
</comment>
<keyword evidence="6 8" id="KW-0342">GTP-binding</keyword>
<dbReference type="PRINTS" id="PR00315">
    <property type="entry name" value="ELONGATNFCT"/>
</dbReference>
<feature type="binding site" evidence="8">
    <location>
        <begin position="87"/>
        <end position="91"/>
    </location>
    <ligand>
        <name>GTP</name>
        <dbReference type="ChEBI" id="CHEBI:37565"/>
    </ligand>
</feature>
<dbReference type="PANTHER" id="PTHR43512">
    <property type="entry name" value="TRANSLATION FACTOR GUF1-RELATED"/>
    <property type="match status" value="1"/>
</dbReference>
<dbReference type="HAMAP" id="MF_00071">
    <property type="entry name" value="LepA"/>
    <property type="match status" value="1"/>
</dbReference>
<evidence type="ECO:0000256" key="8">
    <source>
        <dbReference type="HAMAP-Rule" id="MF_03137"/>
    </source>
</evidence>
<feature type="domain" description="Tr-type G" evidence="9">
    <location>
        <begin position="13"/>
        <end position="194"/>
    </location>
</feature>
<comment type="similarity">
    <text evidence="8">Belongs to the GTP-binding elongation factor family. LepA subfamily.</text>
</comment>
<evidence type="ECO:0000256" key="3">
    <source>
        <dbReference type="ARBA" id="ARBA00022792"/>
    </source>
</evidence>
<dbReference type="InterPro" id="IPR035647">
    <property type="entry name" value="EFG_III/V"/>
</dbReference>
<dbReference type="GO" id="GO:0097177">
    <property type="term" value="F:mitochondrial ribosome binding"/>
    <property type="evidence" value="ECO:0007669"/>
    <property type="project" value="TreeGrafter"/>
</dbReference>
<sequence>MPENYDLKNFPPEYIRNFSIIAHIDHGKSTLADRILEITGAISTNSSNEQVLDKLQVERERGITVKAQTASLFHTYKDKLYLLNLIDTPGHVDFSYEVSRSLSACQGVILLVDANQGIQAQTVANFYLAFANNLTIIPVLNKVDLKNAQPDQVTEQIKNVFEMEPETVLRISAKLGTGITQLLDAIVERIPPPKSESSKPFSAVMFDSWHERYSGVIALIAVQSGSVKVGDHITSAMTKKSYQVRQIGIMRPDQTPVDALYSGQIGFIAANIRKISEALIGDVFYRKDSSLGYIPELKAAKPMVFAGVYAMNQTETPQLRNAIEKLLLNDPSVTSTLDSRQMRKLVASVSVFIPALGQGWRLGFLGLLHMDVFNQRLDQEYDAQVVITAPNVPYKVRINGEKNIKKYGGELITVSNPTLLPETQVISEYLEPMVIGTIITPNIYVKAISSLCMEKRGKEIRSTEIDKTNIMLQWKFPLSEVIINFFDDLKRLSSGYASFDYEESGYEPTSVVKMNILLNGVEVEELTTIVHKSKMETVARHLCVKLKDTISQHQFAIAIQAVIGGKVIARETLKALRKDVAAKLYGGDRTRRMKLLQRQNEGKKRMRMIGSVQVPRDVFIKILKL</sequence>
<dbReference type="InterPro" id="IPR005225">
    <property type="entry name" value="Small_GTP-bd"/>
</dbReference>
<dbReference type="InterPro" id="IPR031157">
    <property type="entry name" value="G_TR_CS"/>
</dbReference>
<dbReference type="InterPro" id="IPR035654">
    <property type="entry name" value="LepA_IV"/>
</dbReference>
<dbReference type="CDD" id="cd03709">
    <property type="entry name" value="lepA_C"/>
    <property type="match status" value="1"/>
</dbReference>
<dbReference type="InterPro" id="IPR009000">
    <property type="entry name" value="Transl_B-barrel_sf"/>
</dbReference>
<dbReference type="PROSITE" id="PS00301">
    <property type="entry name" value="G_TR_1"/>
    <property type="match status" value="1"/>
</dbReference>
<dbReference type="HOGENOM" id="CLU_009995_3_3_1"/>
<evidence type="ECO:0000259" key="9">
    <source>
        <dbReference type="PROSITE" id="PS51722"/>
    </source>
</evidence>
<reference evidence="10" key="2">
    <citation type="submission" date="2015-02" db="UniProtKB">
        <authorList>
            <consortium name="EnsemblMetazoa"/>
        </authorList>
    </citation>
    <scope>IDENTIFICATION</scope>
</reference>
<dbReference type="NCBIfam" id="TIGR00231">
    <property type="entry name" value="small_GTP"/>
    <property type="match status" value="1"/>
</dbReference>
<keyword evidence="7 8" id="KW-0472">Membrane</keyword>
<dbReference type="GO" id="GO:0045727">
    <property type="term" value="P:positive regulation of translation"/>
    <property type="evidence" value="ECO:0007669"/>
    <property type="project" value="UniProtKB-UniRule"/>
</dbReference>
<dbReference type="GO" id="GO:0005525">
    <property type="term" value="F:GTP binding"/>
    <property type="evidence" value="ECO:0007669"/>
    <property type="project" value="UniProtKB-UniRule"/>
</dbReference>
<dbReference type="OMA" id="QVKCDEN"/>
<name>T1J3E8_STRMM</name>
<dbReference type="Gene3D" id="3.30.70.240">
    <property type="match status" value="1"/>
</dbReference>
<dbReference type="Gene3D" id="3.30.70.870">
    <property type="entry name" value="Elongation Factor G (Translational Gtpase), domain 3"/>
    <property type="match status" value="1"/>
</dbReference>
<comment type="similarity">
    <text evidence="1">Belongs to the TRAFAC class translation factor GTPase superfamily. Classic translation factor GTPase family. LepA subfamily.</text>
</comment>
<dbReference type="SUPFAM" id="SSF52540">
    <property type="entry name" value="P-loop containing nucleoside triphosphate hydrolases"/>
    <property type="match status" value="1"/>
</dbReference>
<dbReference type="InterPro" id="IPR006297">
    <property type="entry name" value="EF-4"/>
</dbReference>
<dbReference type="FunFam" id="3.30.70.240:FF:000007">
    <property type="entry name" value="Translation factor GUF1, mitochondrial"/>
    <property type="match status" value="1"/>
</dbReference>
<feature type="binding site" evidence="8">
    <location>
        <begin position="22"/>
        <end position="29"/>
    </location>
    <ligand>
        <name>GTP</name>
        <dbReference type="ChEBI" id="CHEBI:37565"/>
    </ligand>
</feature>
<keyword evidence="4 8" id="KW-0378">Hydrolase</keyword>
<evidence type="ECO:0000256" key="2">
    <source>
        <dbReference type="ARBA" id="ARBA00022741"/>
    </source>
</evidence>
<dbReference type="PANTHER" id="PTHR43512:SF7">
    <property type="entry name" value="TRANSLATION FACTOR GUF1, MITOCHONDRIAL"/>
    <property type="match status" value="1"/>
</dbReference>
<dbReference type="FunFam" id="3.40.50.300:FF:000078">
    <property type="entry name" value="Elongation factor 4"/>
    <property type="match status" value="1"/>
</dbReference>
<dbReference type="Pfam" id="PF00679">
    <property type="entry name" value="EFG_C"/>
    <property type="match status" value="1"/>
</dbReference>
<dbReference type="Gene3D" id="3.40.50.300">
    <property type="entry name" value="P-loop containing nucleotide triphosphate hydrolases"/>
    <property type="match status" value="1"/>
</dbReference>
<dbReference type="PhylomeDB" id="T1J3E8"/>